<accession>A0A1E3PNK3</accession>
<feature type="compositionally biased region" description="Basic and acidic residues" evidence="1">
    <location>
        <begin position="661"/>
        <end position="675"/>
    </location>
</feature>
<dbReference type="OrthoDB" id="5344687at2759"/>
<feature type="region of interest" description="Disordered" evidence="1">
    <location>
        <begin position="224"/>
        <end position="253"/>
    </location>
</feature>
<keyword evidence="3" id="KW-1185">Reference proteome</keyword>
<dbReference type="EMBL" id="KV454407">
    <property type="protein sequence ID" value="ODQ67005.1"/>
    <property type="molecule type" value="Genomic_DNA"/>
</dbReference>
<protein>
    <submittedName>
        <fullName evidence="2">Uncharacterized protein</fullName>
    </submittedName>
</protein>
<feature type="region of interest" description="Disordered" evidence="1">
    <location>
        <begin position="645"/>
        <end position="684"/>
    </location>
</feature>
<feature type="region of interest" description="Disordered" evidence="1">
    <location>
        <begin position="442"/>
        <end position="534"/>
    </location>
</feature>
<feature type="compositionally biased region" description="Polar residues" evidence="1">
    <location>
        <begin position="511"/>
        <end position="524"/>
    </location>
</feature>
<gene>
    <name evidence="2" type="ORF">NADFUDRAFT_45248</name>
</gene>
<proteinExistence type="predicted"/>
<evidence type="ECO:0000256" key="1">
    <source>
        <dbReference type="SAM" id="MobiDB-lite"/>
    </source>
</evidence>
<reference evidence="2 3" key="1">
    <citation type="journal article" date="2016" name="Proc. Natl. Acad. Sci. U.S.A.">
        <title>Comparative genomics of biotechnologically important yeasts.</title>
        <authorList>
            <person name="Riley R."/>
            <person name="Haridas S."/>
            <person name="Wolfe K.H."/>
            <person name="Lopes M.R."/>
            <person name="Hittinger C.T."/>
            <person name="Goeker M."/>
            <person name="Salamov A.A."/>
            <person name="Wisecaver J.H."/>
            <person name="Long T.M."/>
            <person name="Calvey C.H."/>
            <person name="Aerts A.L."/>
            <person name="Barry K.W."/>
            <person name="Choi C."/>
            <person name="Clum A."/>
            <person name="Coughlan A.Y."/>
            <person name="Deshpande S."/>
            <person name="Douglass A.P."/>
            <person name="Hanson S.J."/>
            <person name="Klenk H.-P."/>
            <person name="LaButti K.M."/>
            <person name="Lapidus A."/>
            <person name="Lindquist E.A."/>
            <person name="Lipzen A.M."/>
            <person name="Meier-Kolthoff J.P."/>
            <person name="Ohm R.A."/>
            <person name="Otillar R.P."/>
            <person name="Pangilinan J.L."/>
            <person name="Peng Y."/>
            <person name="Rokas A."/>
            <person name="Rosa C.A."/>
            <person name="Scheuner C."/>
            <person name="Sibirny A.A."/>
            <person name="Slot J.C."/>
            <person name="Stielow J.B."/>
            <person name="Sun H."/>
            <person name="Kurtzman C.P."/>
            <person name="Blackwell M."/>
            <person name="Grigoriev I.V."/>
            <person name="Jeffries T.W."/>
        </authorList>
    </citation>
    <scope>NUCLEOTIDE SEQUENCE [LARGE SCALE GENOMIC DNA]</scope>
    <source>
        <strain evidence="2 3">DSM 6958</strain>
    </source>
</reference>
<name>A0A1E3PNK3_9ASCO</name>
<feature type="compositionally biased region" description="Basic and acidic residues" evidence="1">
    <location>
        <begin position="467"/>
        <end position="478"/>
    </location>
</feature>
<feature type="compositionally biased region" description="Polar residues" evidence="1">
    <location>
        <begin position="483"/>
        <end position="499"/>
    </location>
</feature>
<dbReference type="STRING" id="857566.A0A1E3PNK3"/>
<evidence type="ECO:0000313" key="3">
    <source>
        <dbReference type="Proteomes" id="UP000095009"/>
    </source>
</evidence>
<evidence type="ECO:0000313" key="2">
    <source>
        <dbReference type="EMBL" id="ODQ67005.1"/>
    </source>
</evidence>
<sequence length="684" mass="74591">MDHCRVHPILSQVPLVISPFVSIPVAVTLPFNYVSLTGTKITKPTKGDKQKELTPREADIRVLVDNIDVSLKNLSEARKKTLSQFRAWDQAVVVARKKVAPGYWDTDSHLLMPERLKDKAMLEAEARADAEKNSCIIKEKEQEQSLRKLDPVEELRGVFDNVDFTQHIRSNTSEDIGASSVVEVIGHTNNTRSDSNSSSTANYSAYLDPASVGGSDGVSSFYSETDMGNNDHPESNNQYSEITHGDDIQSNNCKSNNSYNIPIVVDCEPRETDYSPSISSLNNSSVEPHCEENNSNKVVPKLESSTGVDTESGLDSTSLVPPVSHSNTNISLSSESAFGSHTIDETSSLSYSTHEIPSSDSSKLVFDIFPGETGDEIATDEIATEKLAFSEIIPERITTDELTSNEFTSNEFTSNELTSNELTSNEIASEGISSGEAICNSSDADVAASEESTSKITFDEPTLNHNVSDKTDSNEKHPPCSSDIVSSNRLDSDNVSDLGTSDDVVAEETNPDNIVSHRTSTNEIASDENISDLDSPGAFVAEELPSDNVTSLEISTGEMASDLHVTDKITSSLYTTENPTLGGMDINDDNVNNLIKDVSNNATNVNEANLYLDLPSDSDHEKDRNEAVDNYKPRVQNNDEVIMAEDGFDSDHNECGLPNDNAKRVRDEDSTHSDDIYDENLAVE</sequence>
<dbReference type="AlphaFoldDB" id="A0A1E3PNK3"/>
<feature type="compositionally biased region" description="Low complexity" evidence="1">
    <location>
        <begin position="442"/>
        <end position="451"/>
    </location>
</feature>
<dbReference type="PANTHER" id="PTHR42089">
    <property type="entry name" value="YALI0F09427P"/>
    <property type="match status" value="1"/>
</dbReference>
<dbReference type="PANTHER" id="PTHR42089:SF1">
    <property type="entry name" value="YALI0F09427P"/>
    <property type="match status" value="1"/>
</dbReference>
<organism evidence="2 3">
    <name type="scientific">Nadsonia fulvescens var. elongata DSM 6958</name>
    <dbReference type="NCBI Taxonomy" id="857566"/>
    <lineage>
        <taxon>Eukaryota</taxon>
        <taxon>Fungi</taxon>
        <taxon>Dikarya</taxon>
        <taxon>Ascomycota</taxon>
        <taxon>Saccharomycotina</taxon>
        <taxon>Dipodascomycetes</taxon>
        <taxon>Dipodascales</taxon>
        <taxon>Dipodascales incertae sedis</taxon>
        <taxon>Nadsonia</taxon>
    </lineage>
</organism>
<dbReference type="Proteomes" id="UP000095009">
    <property type="component" value="Unassembled WGS sequence"/>
</dbReference>